<accession>A0A086JQI6</accession>
<dbReference type="AlphaFoldDB" id="A0A086JQI6"/>
<reference evidence="2 3" key="1">
    <citation type="submission" date="2014-03" db="EMBL/GenBank/DDBJ databases">
        <authorList>
            <person name="Sibley D."/>
            <person name="Venepally P."/>
            <person name="Karamycheva S."/>
            <person name="Hadjithomas M."/>
            <person name="Khan A."/>
            <person name="Brunk B."/>
            <person name="Roos D."/>
            <person name="Caler E."/>
            <person name="Lorenzi H."/>
        </authorList>
    </citation>
    <scope>NUCLEOTIDE SEQUENCE [LARGE SCALE GENOMIC DNA]</scope>
    <source>
        <strain evidence="3">p89</strain>
    </source>
</reference>
<keyword evidence="2" id="KW-0472">Membrane</keyword>
<gene>
    <name evidence="2" type="ORF">TGP89_244260</name>
</gene>
<sequence>MMANVLVLFAVICATGFCLFAQGIPARLRGGETRRLLEEVPRVSDDMFQKLNALGKVRGQFRSFYDPYLASKESTASRDLPADKELLRKEAANLNEHMKQLHVNLEKDAQKVREFLEKLKRCRDDGSAEAAGRQHEVQLAIWKVTEIVHQIEEVLKADDKAFSDIVL</sequence>
<protein>
    <submittedName>
        <fullName evidence="2">Putative transmembrane protein</fullName>
    </submittedName>
</protein>
<dbReference type="EMBL" id="AEYI02001677">
    <property type="protein sequence ID" value="KFG34404.1"/>
    <property type="molecule type" value="Genomic_DNA"/>
</dbReference>
<comment type="caution">
    <text evidence="2">The sequence shown here is derived from an EMBL/GenBank/DDBJ whole genome shotgun (WGS) entry which is preliminary data.</text>
</comment>
<dbReference type="Proteomes" id="UP000028828">
    <property type="component" value="Unassembled WGS sequence"/>
</dbReference>
<feature type="signal peptide" evidence="1">
    <location>
        <begin position="1"/>
        <end position="16"/>
    </location>
</feature>
<feature type="chain" id="PRO_5001808530" evidence="1">
    <location>
        <begin position="17"/>
        <end position="167"/>
    </location>
</feature>
<keyword evidence="2" id="KW-0812">Transmembrane</keyword>
<evidence type="ECO:0000313" key="2">
    <source>
        <dbReference type="EMBL" id="KFG34404.1"/>
    </source>
</evidence>
<name>A0A086JQI6_TOXGO</name>
<evidence type="ECO:0000256" key="1">
    <source>
        <dbReference type="SAM" id="SignalP"/>
    </source>
</evidence>
<proteinExistence type="predicted"/>
<dbReference type="VEuPathDB" id="ToxoDB:TGP89_244260"/>
<organism evidence="2 3">
    <name type="scientific">Toxoplasma gondii p89</name>
    <dbReference type="NCBI Taxonomy" id="943119"/>
    <lineage>
        <taxon>Eukaryota</taxon>
        <taxon>Sar</taxon>
        <taxon>Alveolata</taxon>
        <taxon>Apicomplexa</taxon>
        <taxon>Conoidasida</taxon>
        <taxon>Coccidia</taxon>
        <taxon>Eucoccidiorida</taxon>
        <taxon>Eimeriorina</taxon>
        <taxon>Sarcocystidae</taxon>
        <taxon>Toxoplasma</taxon>
    </lineage>
</organism>
<keyword evidence="1" id="KW-0732">Signal</keyword>
<evidence type="ECO:0000313" key="3">
    <source>
        <dbReference type="Proteomes" id="UP000028828"/>
    </source>
</evidence>
<dbReference type="OrthoDB" id="330000at2759"/>